<dbReference type="AlphaFoldDB" id="A0A6A5ZYZ6"/>
<dbReference type="OrthoDB" id="100006at2759"/>
<organism evidence="1 2">
    <name type="scientific">Dothidotthia symphoricarpi CBS 119687</name>
    <dbReference type="NCBI Taxonomy" id="1392245"/>
    <lineage>
        <taxon>Eukaryota</taxon>
        <taxon>Fungi</taxon>
        <taxon>Dikarya</taxon>
        <taxon>Ascomycota</taxon>
        <taxon>Pezizomycotina</taxon>
        <taxon>Dothideomycetes</taxon>
        <taxon>Pleosporomycetidae</taxon>
        <taxon>Pleosporales</taxon>
        <taxon>Dothidotthiaceae</taxon>
        <taxon>Dothidotthia</taxon>
    </lineage>
</organism>
<proteinExistence type="predicted"/>
<dbReference type="EMBL" id="ML977520">
    <property type="protein sequence ID" value="KAF2124103.1"/>
    <property type="molecule type" value="Genomic_DNA"/>
</dbReference>
<sequence>MSFHSPAFTAAPLSKWNGSTERYFRPASIFSYTPKTASESYSACATRTMPGSPKPSSYRSLAHRPIAYPPARCAMNITKSSAPTYHSHAHKLYVKGTKGLIIEHTVTTPVIDIAEDGQTAKGVWISPGHETFPTDEGERAMEDLASPCSDYLSNHFNQDWFDVAMNRPEHLPGEGEPMESIGAADRGVSFNEPYYPSRAPAYQPVPPDPYNTWEDTFSCMDLYEYPSMVNYDPTKPVGVEEAKDTTSSFRSGRMKVWVS</sequence>
<protein>
    <submittedName>
        <fullName evidence="1">Uncharacterized protein</fullName>
    </submittedName>
</protein>
<gene>
    <name evidence="1" type="ORF">P153DRAFT_390654</name>
</gene>
<accession>A0A6A5ZYZ6</accession>
<keyword evidence="2" id="KW-1185">Reference proteome</keyword>
<reference evidence="1" key="1">
    <citation type="journal article" date="2020" name="Stud. Mycol.">
        <title>101 Dothideomycetes genomes: a test case for predicting lifestyles and emergence of pathogens.</title>
        <authorList>
            <person name="Haridas S."/>
            <person name="Albert R."/>
            <person name="Binder M."/>
            <person name="Bloem J."/>
            <person name="Labutti K."/>
            <person name="Salamov A."/>
            <person name="Andreopoulos B."/>
            <person name="Baker S."/>
            <person name="Barry K."/>
            <person name="Bills G."/>
            <person name="Bluhm B."/>
            <person name="Cannon C."/>
            <person name="Castanera R."/>
            <person name="Culley D."/>
            <person name="Daum C."/>
            <person name="Ezra D."/>
            <person name="Gonzalez J."/>
            <person name="Henrissat B."/>
            <person name="Kuo A."/>
            <person name="Liang C."/>
            <person name="Lipzen A."/>
            <person name="Lutzoni F."/>
            <person name="Magnuson J."/>
            <person name="Mondo S."/>
            <person name="Nolan M."/>
            <person name="Ohm R."/>
            <person name="Pangilinan J."/>
            <person name="Park H.-J."/>
            <person name="Ramirez L."/>
            <person name="Alfaro M."/>
            <person name="Sun H."/>
            <person name="Tritt A."/>
            <person name="Yoshinaga Y."/>
            <person name="Zwiers L.-H."/>
            <person name="Turgeon B."/>
            <person name="Goodwin S."/>
            <person name="Spatafora J."/>
            <person name="Crous P."/>
            <person name="Grigoriev I."/>
        </authorList>
    </citation>
    <scope>NUCLEOTIDE SEQUENCE</scope>
    <source>
        <strain evidence="1">CBS 119687</strain>
    </source>
</reference>
<evidence type="ECO:0000313" key="1">
    <source>
        <dbReference type="EMBL" id="KAF2124103.1"/>
    </source>
</evidence>
<dbReference type="RefSeq" id="XP_033518496.1">
    <property type="nucleotide sequence ID" value="XM_033670960.1"/>
</dbReference>
<dbReference type="Proteomes" id="UP000799771">
    <property type="component" value="Unassembled WGS sequence"/>
</dbReference>
<evidence type="ECO:0000313" key="2">
    <source>
        <dbReference type="Proteomes" id="UP000799771"/>
    </source>
</evidence>
<dbReference type="GeneID" id="54411392"/>
<name>A0A6A5ZYZ6_9PLEO</name>